<gene>
    <name evidence="1" type="ORF">PQJ61_15105</name>
</gene>
<name>A0AAJ1IJ01_9SPIO</name>
<organism evidence="1 2">
    <name type="scientific">Candidatus Thalassospirochaeta sargassi</name>
    <dbReference type="NCBI Taxonomy" id="3119039"/>
    <lineage>
        <taxon>Bacteria</taxon>
        <taxon>Pseudomonadati</taxon>
        <taxon>Spirochaetota</taxon>
        <taxon>Spirochaetia</taxon>
        <taxon>Spirochaetales</taxon>
        <taxon>Spirochaetaceae</taxon>
        <taxon>Candidatus Thalassospirochaeta</taxon>
    </lineage>
</organism>
<comment type="caution">
    <text evidence="1">The sequence shown here is derived from an EMBL/GenBank/DDBJ whole genome shotgun (WGS) entry which is preliminary data.</text>
</comment>
<sequence length="40" mass="4747">MADNWRVSLKQIENVFNRFGGRYTKIIDTVADSFLSRELR</sequence>
<accession>A0AAJ1IJ01</accession>
<reference evidence="1 2" key="1">
    <citation type="submission" date="2022-12" db="EMBL/GenBank/DDBJ databases">
        <title>Metagenome assembled genome from gulf of manar.</title>
        <authorList>
            <person name="Kohli P."/>
            <person name="Pk S."/>
            <person name="Venkata Ramana C."/>
            <person name="Sasikala C."/>
        </authorList>
    </citation>
    <scope>NUCLEOTIDE SEQUENCE [LARGE SCALE GENOMIC DNA]</scope>
    <source>
        <strain evidence="1">JB008</strain>
    </source>
</reference>
<dbReference type="Proteomes" id="UP001221217">
    <property type="component" value="Unassembled WGS sequence"/>
</dbReference>
<evidence type="ECO:0000313" key="1">
    <source>
        <dbReference type="EMBL" id="MDC7228090.1"/>
    </source>
</evidence>
<dbReference type="EMBL" id="JAQQAL010000040">
    <property type="protein sequence ID" value="MDC7228090.1"/>
    <property type="molecule type" value="Genomic_DNA"/>
</dbReference>
<proteinExistence type="predicted"/>
<protein>
    <submittedName>
        <fullName evidence="1">Uncharacterized protein</fullName>
    </submittedName>
</protein>
<evidence type="ECO:0000313" key="2">
    <source>
        <dbReference type="Proteomes" id="UP001221217"/>
    </source>
</evidence>
<dbReference type="AlphaFoldDB" id="A0AAJ1IJ01"/>